<protein>
    <submittedName>
        <fullName evidence="1">12904_t:CDS:1</fullName>
    </submittedName>
</protein>
<dbReference type="Proteomes" id="UP000789375">
    <property type="component" value="Unassembled WGS sequence"/>
</dbReference>
<evidence type="ECO:0000313" key="2">
    <source>
        <dbReference type="Proteomes" id="UP000789375"/>
    </source>
</evidence>
<sequence length="60" mass="6632">TPQGQYCGDILPSSNCISGNVYECNPEGGACDYGVRKSCVECEEVDHFVQRMEEASWNII</sequence>
<keyword evidence="2" id="KW-1185">Reference proteome</keyword>
<organism evidence="1 2">
    <name type="scientific">Funneliformis mosseae</name>
    <name type="common">Endomycorrhizal fungus</name>
    <name type="synonym">Glomus mosseae</name>
    <dbReference type="NCBI Taxonomy" id="27381"/>
    <lineage>
        <taxon>Eukaryota</taxon>
        <taxon>Fungi</taxon>
        <taxon>Fungi incertae sedis</taxon>
        <taxon>Mucoromycota</taxon>
        <taxon>Glomeromycotina</taxon>
        <taxon>Glomeromycetes</taxon>
        <taxon>Glomerales</taxon>
        <taxon>Glomeraceae</taxon>
        <taxon>Funneliformis</taxon>
    </lineage>
</organism>
<dbReference type="AlphaFoldDB" id="A0A9N9GDX1"/>
<gene>
    <name evidence="1" type="ORF">FMOSSE_LOCUS8671</name>
</gene>
<feature type="non-terminal residue" evidence="1">
    <location>
        <position position="1"/>
    </location>
</feature>
<comment type="caution">
    <text evidence="1">The sequence shown here is derived from an EMBL/GenBank/DDBJ whole genome shotgun (WGS) entry which is preliminary data.</text>
</comment>
<proteinExistence type="predicted"/>
<name>A0A9N9GDX1_FUNMO</name>
<dbReference type="EMBL" id="CAJVPP010002301">
    <property type="protein sequence ID" value="CAG8595560.1"/>
    <property type="molecule type" value="Genomic_DNA"/>
</dbReference>
<accession>A0A9N9GDX1</accession>
<evidence type="ECO:0000313" key="1">
    <source>
        <dbReference type="EMBL" id="CAG8595560.1"/>
    </source>
</evidence>
<reference evidence="1" key="1">
    <citation type="submission" date="2021-06" db="EMBL/GenBank/DDBJ databases">
        <authorList>
            <person name="Kallberg Y."/>
            <person name="Tangrot J."/>
            <person name="Rosling A."/>
        </authorList>
    </citation>
    <scope>NUCLEOTIDE SEQUENCE</scope>
    <source>
        <strain evidence="1">87-6 pot B 2015</strain>
    </source>
</reference>